<dbReference type="PANTHER" id="PTHR36204">
    <property type="entry name" value="N-ACETYLMANNOSAMINE-6-PHOSPHATE 2-EPIMERASE-RELATED"/>
    <property type="match status" value="1"/>
</dbReference>
<sequence length="235" mass="26024">MSEKISQIYKKLIVSCQALPDEPLHSSFIMGRMAKAAKEGGACGIRANSREDIEEIKRNVEFPIIGIVKKEYADSPVYITPTMREVDALVEAGADIIALDATGSRRPGGVLLDDFVEEIRNRYPGQPLMADCSTVEEVLHADRLGFDFLGTTLVGYTEQSAGKQIEENDFEIIRQILEKVNHPVIAEGNINTPQKARRVLEIGCYSVVVGSIITRPQVITRTFTEEIDKLAMAQE</sequence>
<evidence type="ECO:0000256" key="5">
    <source>
        <dbReference type="ARBA" id="ARBA00023235"/>
    </source>
</evidence>
<evidence type="ECO:0000313" key="8">
    <source>
        <dbReference type="EMBL" id="ODR53966.1"/>
    </source>
</evidence>
<dbReference type="OrthoDB" id="9781704at2"/>
<evidence type="ECO:0000256" key="7">
    <source>
        <dbReference type="HAMAP-Rule" id="MF_01235"/>
    </source>
</evidence>
<dbReference type="Proteomes" id="UP000094271">
    <property type="component" value="Unassembled WGS sequence"/>
</dbReference>
<comment type="pathway">
    <text evidence="3 7">Amino-sugar metabolism; N-acetylneuraminate degradation; D-fructose 6-phosphate from N-acetylneuraminate: step 3/5.</text>
</comment>
<dbReference type="GO" id="GO:0019262">
    <property type="term" value="P:N-acetylneuraminate catabolic process"/>
    <property type="evidence" value="ECO:0007669"/>
    <property type="project" value="UniProtKB-UniRule"/>
</dbReference>
<evidence type="ECO:0000313" key="9">
    <source>
        <dbReference type="Proteomes" id="UP000094271"/>
    </source>
</evidence>
<comment type="catalytic activity">
    <reaction evidence="1 7">
        <text>an N-acyl-D-glucosamine 6-phosphate = an N-acyl-D-mannosamine 6-phosphate</text>
        <dbReference type="Rhea" id="RHEA:23932"/>
        <dbReference type="ChEBI" id="CHEBI:57599"/>
        <dbReference type="ChEBI" id="CHEBI:57666"/>
        <dbReference type="EC" id="5.1.3.9"/>
    </reaction>
</comment>
<dbReference type="InterPro" id="IPR013785">
    <property type="entry name" value="Aldolase_TIM"/>
</dbReference>
<dbReference type="HAMAP" id="MF_01235">
    <property type="entry name" value="ManNAc6P_epimer"/>
    <property type="match status" value="1"/>
</dbReference>
<comment type="caution">
    <text evidence="8">The sequence shown here is derived from an EMBL/GenBank/DDBJ whole genome shotgun (WGS) entry which is preliminary data.</text>
</comment>
<dbReference type="SUPFAM" id="SSF51366">
    <property type="entry name" value="Ribulose-phoshate binding barrel"/>
    <property type="match status" value="1"/>
</dbReference>
<keyword evidence="5 7" id="KW-0413">Isomerase</keyword>
<evidence type="ECO:0000256" key="4">
    <source>
        <dbReference type="ARBA" id="ARBA00007439"/>
    </source>
</evidence>
<evidence type="ECO:0000256" key="6">
    <source>
        <dbReference type="ARBA" id="ARBA00023277"/>
    </source>
</evidence>
<keyword evidence="6 7" id="KW-0119">Carbohydrate metabolism</keyword>
<evidence type="ECO:0000256" key="1">
    <source>
        <dbReference type="ARBA" id="ARBA00000056"/>
    </source>
</evidence>
<dbReference type="EC" id="5.1.3.9" evidence="7"/>
<dbReference type="UniPathway" id="UPA00629">
    <property type="reaction ID" value="UER00682"/>
</dbReference>
<dbReference type="NCBIfam" id="NF002231">
    <property type="entry name" value="PRK01130.1"/>
    <property type="match status" value="1"/>
</dbReference>
<dbReference type="FunFam" id="3.20.20.70:FF:000035">
    <property type="entry name" value="Putative N-acetylmannosamine-6-phosphate 2-epimerase"/>
    <property type="match status" value="1"/>
</dbReference>
<dbReference type="EMBL" id="MEHA01000003">
    <property type="protein sequence ID" value="ODR53966.1"/>
    <property type="molecule type" value="Genomic_DNA"/>
</dbReference>
<dbReference type="PANTHER" id="PTHR36204:SF1">
    <property type="entry name" value="N-ACETYLMANNOSAMINE-6-PHOSPHATE 2-EPIMERASE-RELATED"/>
    <property type="match status" value="1"/>
</dbReference>
<dbReference type="InterPro" id="IPR011060">
    <property type="entry name" value="RibuloseP-bd_barrel"/>
</dbReference>
<dbReference type="CDD" id="cd04729">
    <property type="entry name" value="NanE"/>
    <property type="match status" value="1"/>
</dbReference>
<organism evidence="8 9">
    <name type="scientific">Eisenbergiella tayi</name>
    <dbReference type="NCBI Taxonomy" id="1432052"/>
    <lineage>
        <taxon>Bacteria</taxon>
        <taxon>Bacillati</taxon>
        <taxon>Bacillota</taxon>
        <taxon>Clostridia</taxon>
        <taxon>Lachnospirales</taxon>
        <taxon>Lachnospiraceae</taxon>
        <taxon>Eisenbergiella</taxon>
    </lineage>
</organism>
<dbReference type="GO" id="GO:0005975">
    <property type="term" value="P:carbohydrate metabolic process"/>
    <property type="evidence" value="ECO:0007669"/>
    <property type="project" value="UniProtKB-UniRule"/>
</dbReference>
<accession>A0A1E3ULU3</accession>
<comment type="similarity">
    <text evidence="4 7">Belongs to the NanE family.</text>
</comment>
<name>A0A1E3ULU3_9FIRM</name>
<dbReference type="GO" id="GO:0005829">
    <property type="term" value="C:cytosol"/>
    <property type="evidence" value="ECO:0007669"/>
    <property type="project" value="TreeGrafter"/>
</dbReference>
<evidence type="ECO:0000256" key="2">
    <source>
        <dbReference type="ARBA" id="ARBA00002147"/>
    </source>
</evidence>
<reference evidence="8 9" key="1">
    <citation type="submission" date="2016-08" db="EMBL/GenBank/DDBJ databases">
        <authorList>
            <person name="Seilhamer J.J."/>
        </authorList>
    </citation>
    <scope>NUCLEOTIDE SEQUENCE [LARGE SCALE GENOMIC DNA]</scope>
    <source>
        <strain evidence="8 9">NML150140-1</strain>
    </source>
</reference>
<dbReference type="Pfam" id="PF04131">
    <property type="entry name" value="NanE"/>
    <property type="match status" value="1"/>
</dbReference>
<dbReference type="GO" id="GO:0047465">
    <property type="term" value="F:N-acylglucosamine-6-phosphate 2-epimerase activity"/>
    <property type="evidence" value="ECO:0007669"/>
    <property type="project" value="UniProtKB-EC"/>
</dbReference>
<comment type="function">
    <text evidence="2 7">Converts N-acetylmannosamine-6-phosphate (ManNAc-6-P) to N-acetylglucosamine-6-phosphate (GlcNAc-6-P).</text>
</comment>
<gene>
    <name evidence="7" type="primary">nanE</name>
    <name evidence="8" type="ORF">BEI59_05245</name>
</gene>
<dbReference type="AlphaFoldDB" id="A0A1E3ULU3"/>
<dbReference type="GO" id="GO:0006053">
    <property type="term" value="P:N-acetylmannosamine catabolic process"/>
    <property type="evidence" value="ECO:0007669"/>
    <property type="project" value="TreeGrafter"/>
</dbReference>
<protein>
    <recommendedName>
        <fullName evidence="7">Putative N-acetylmannosamine-6-phosphate 2-epimerase</fullName>
        <ecNumber evidence="7">5.1.3.9</ecNumber>
    </recommendedName>
    <alternativeName>
        <fullName evidence="7">ManNAc-6-P epimerase</fullName>
    </alternativeName>
</protein>
<proteinExistence type="inferred from homology"/>
<dbReference type="RefSeq" id="WP_069431229.1">
    <property type="nucleotide sequence ID" value="NZ_MEHA01000003.1"/>
</dbReference>
<evidence type="ECO:0000256" key="3">
    <source>
        <dbReference type="ARBA" id="ARBA00005081"/>
    </source>
</evidence>
<dbReference type="InterPro" id="IPR007260">
    <property type="entry name" value="NanE"/>
</dbReference>
<dbReference type="Gene3D" id="3.20.20.70">
    <property type="entry name" value="Aldolase class I"/>
    <property type="match status" value="1"/>
</dbReference>